<dbReference type="InterPro" id="IPR022453">
    <property type="entry name" value="Znf_MqsA-type"/>
</dbReference>
<dbReference type="NCBIfam" id="TIGR03831">
    <property type="entry name" value="YgiT_finger"/>
    <property type="match status" value="1"/>
</dbReference>
<dbReference type="OrthoDB" id="7349669at2"/>
<comment type="caution">
    <text evidence="2">The sequence shown here is derived from an EMBL/GenBank/DDBJ whole genome shotgun (WGS) entry which is preliminary data.</text>
</comment>
<dbReference type="Gene3D" id="3.10.20.860">
    <property type="match status" value="1"/>
</dbReference>
<dbReference type="PROSITE" id="PS50943">
    <property type="entry name" value="HTH_CROC1"/>
    <property type="match status" value="1"/>
</dbReference>
<dbReference type="Gene3D" id="1.10.260.40">
    <property type="entry name" value="lambda repressor-like DNA-binding domains"/>
    <property type="match status" value="1"/>
</dbReference>
<accession>A0A432XCI6</accession>
<reference evidence="3" key="1">
    <citation type="journal article" date="2018" name="Front. Microbiol.">
        <title>Genome-Based Analysis Reveals the Taxonomy and Diversity of the Family Idiomarinaceae.</title>
        <authorList>
            <person name="Liu Y."/>
            <person name="Lai Q."/>
            <person name="Shao Z."/>
        </authorList>
    </citation>
    <scope>NUCLEOTIDE SEQUENCE [LARGE SCALE GENOMIC DNA]</scope>
    <source>
        <strain evidence="3">908033</strain>
    </source>
</reference>
<protein>
    <submittedName>
        <fullName evidence="2">Type II toxin-antitoxin system MqsA family antitoxin</fullName>
    </submittedName>
</protein>
<gene>
    <name evidence="2" type="ORF">CWE24_11130</name>
</gene>
<name>A0A432XCI6_9GAMM</name>
<dbReference type="InterPro" id="IPR022452">
    <property type="entry name" value="MqsA"/>
</dbReference>
<dbReference type="NCBIfam" id="TIGR03830">
    <property type="entry name" value="CxxCG_CxxCG_HTH"/>
    <property type="match status" value="1"/>
</dbReference>
<dbReference type="SUPFAM" id="SSF47413">
    <property type="entry name" value="lambda repressor-like DNA-binding domains"/>
    <property type="match status" value="1"/>
</dbReference>
<evidence type="ECO:0000313" key="2">
    <source>
        <dbReference type="EMBL" id="RUO46461.1"/>
    </source>
</evidence>
<proteinExistence type="predicted"/>
<dbReference type="AlphaFoldDB" id="A0A432XCI6"/>
<dbReference type="InterPro" id="IPR010982">
    <property type="entry name" value="Lambda_DNA-bd_dom_sf"/>
</dbReference>
<dbReference type="RefSeq" id="WP_092841864.1">
    <property type="nucleotide sequence ID" value="NZ_FPCF01000008.1"/>
</dbReference>
<evidence type="ECO:0000259" key="1">
    <source>
        <dbReference type="PROSITE" id="PS50943"/>
    </source>
</evidence>
<dbReference type="CDD" id="cd00093">
    <property type="entry name" value="HTH_XRE"/>
    <property type="match status" value="1"/>
</dbReference>
<sequence length="144" mass="16307">MSELTEKTCPFCGKGKLHEDQKKQRYELQGQSITILQPGIYCDTCDEAILEPEHLRATRRELQTFRARIEGILSPDEIKKIRKKIGLNQRQAGTLFGGGKNAFSRYEQGELAPPKAVSLLLSLLDRHPQLCDELFQTVAPRQSP</sequence>
<dbReference type="EMBL" id="PIPU01000007">
    <property type="protein sequence ID" value="RUO46461.1"/>
    <property type="molecule type" value="Genomic_DNA"/>
</dbReference>
<dbReference type="InterPro" id="IPR032758">
    <property type="entry name" value="MqsA/HigA-2"/>
</dbReference>
<dbReference type="GO" id="GO:0003677">
    <property type="term" value="F:DNA binding"/>
    <property type="evidence" value="ECO:0007669"/>
    <property type="project" value="InterPro"/>
</dbReference>
<feature type="domain" description="HTH cro/C1-type" evidence="1">
    <location>
        <begin position="78"/>
        <end position="131"/>
    </location>
</feature>
<dbReference type="Pfam" id="PF15731">
    <property type="entry name" value="MqsA_antitoxin"/>
    <property type="match status" value="1"/>
</dbReference>
<organism evidence="2 3">
    <name type="scientific">Pseudidiomarina donghaiensis</name>
    <dbReference type="NCBI Taxonomy" id="519452"/>
    <lineage>
        <taxon>Bacteria</taxon>
        <taxon>Pseudomonadati</taxon>
        <taxon>Pseudomonadota</taxon>
        <taxon>Gammaproteobacteria</taxon>
        <taxon>Alteromonadales</taxon>
        <taxon>Idiomarinaceae</taxon>
        <taxon>Pseudidiomarina</taxon>
    </lineage>
</organism>
<dbReference type="Proteomes" id="UP000286985">
    <property type="component" value="Unassembled WGS sequence"/>
</dbReference>
<evidence type="ECO:0000313" key="3">
    <source>
        <dbReference type="Proteomes" id="UP000286985"/>
    </source>
</evidence>
<dbReference type="STRING" id="519452.SAMN04488139_2445"/>
<keyword evidence="3" id="KW-1185">Reference proteome</keyword>
<dbReference type="InterPro" id="IPR001387">
    <property type="entry name" value="Cro/C1-type_HTH"/>
</dbReference>